<reference evidence="2" key="1">
    <citation type="journal article" date="2021" name="BMC Genomics">
        <title>Chromosome-level genome assembly and manually-curated proteome of model necrotroph Parastagonospora nodorum Sn15 reveals a genome-wide trove of candidate effector homologs, and redundancy of virulence-related functions within an accessory chromosome.</title>
        <authorList>
            <person name="Bertazzoni S."/>
            <person name="Jones D.A.B."/>
            <person name="Phan H.T."/>
            <person name="Tan K.-C."/>
            <person name="Hane J.K."/>
        </authorList>
    </citation>
    <scope>NUCLEOTIDE SEQUENCE [LARGE SCALE GENOMIC DNA]</scope>
    <source>
        <strain evidence="2">SN15 / ATCC MYA-4574 / FGSC 10173)</strain>
    </source>
</reference>
<sequence>MVFASQGEKLLAMYVRTCAPRWRWSCVGAGRDEVMKQCTSEVRDAGLRLAFDTPVVPSRFSTIFQEPRPVVRMRSMCGCVILVVALRH</sequence>
<evidence type="ECO:0000313" key="1">
    <source>
        <dbReference type="EMBL" id="QRD05465.1"/>
    </source>
</evidence>
<dbReference type="AlphaFoldDB" id="A0A7U2I944"/>
<evidence type="ECO:0000313" key="2">
    <source>
        <dbReference type="Proteomes" id="UP000663193"/>
    </source>
</evidence>
<gene>
    <name evidence="1" type="ORF">JI435_422490</name>
</gene>
<keyword evidence="2" id="KW-1185">Reference proteome</keyword>
<proteinExistence type="predicted"/>
<name>A0A7U2I944_PHANO</name>
<protein>
    <submittedName>
        <fullName evidence="1">Uncharacterized protein</fullName>
    </submittedName>
</protein>
<dbReference type="VEuPathDB" id="FungiDB:JI435_422490"/>
<dbReference type="EMBL" id="CP069040">
    <property type="protein sequence ID" value="QRD05465.1"/>
    <property type="molecule type" value="Genomic_DNA"/>
</dbReference>
<dbReference type="Proteomes" id="UP000663193">
    <property type="component" value="Chromosome 18"/>
</dbReference>
<accession>A0A7U2I944</accession>
<organism evidence="1 2">
    <name type="scientific">Phaeosphaeria nodorum (strain SN15 / ATCC MYA-4574 / FGSC 10173)</name>
    <name type="common">Glume blotch fungus</name>
    <name type="synonym">Parastagonospora nodorum</name>
    <dbReference type="NCBI Taxonomy" id="321614"/>
    <lineage>
        <taxon>Eukaryota</taxon>
        <taxon>Fungi</taxon>
        <taxon>Dikarya</taxon>
        <taxon>Ascomycota</taxon>
        <taxon>Pezizomycotina</taxon>
        <taxon>Dothideomycetes</taxon>
        <taxon>Pleosporomycetidae</taxon>
        <taxon>Pleosporales</taxon>
        <taxon>Pleosporineae</taxon>
        <taxon>Phaeosphaeriaceae</taxon>
        <taxon>Parastagonospora</taxon>
    </lineage>
</organism>